<dbReference type="EMBL" id="JAFLNC010000001">
    <property type="protein sequence ID" value="MBO0332648.1"/>
    <property type="molecule type" value="Genomic_DNA"/>
</dbReference>
<evidence type="ECO:0000259" key="2">
    <source>
        <dbReference type="Pfam" id="PF05088"/>
    </source>
</evidence>
<dbReference type="InterPro" id="IPR049058">
    <property type="entry name" value="NAD_Glu_DH_HM2"/>
</dbReference>
<dbReference type="InterPro" id="IPR046346">
    <property type="entry name" value="Aminoacid_DH-like_N_sf"/>
</dbReference>
<dbReference type="Pfam" id="PF21076">
    <property type="entry name" value="GDH_ACT2"/>
    <property type="match status" value="1"/>
</dbReference>
<sequence>MVTKAQELKSEHIEKVLAIVESRLDKKTAEDAVNFVRLFYERPAPEDLLGTPPEHLYGSGVSLYKFASVRVPGTAKVRVFTPDIEEHGWKTTHSVIEIVNDDMPFLVDSVTAALNRRGLNVHQVIHPVVYVERDRDGNRIRTYAGEPKGKQKNIRESIMHFEIDEQSDPKVLSEIENGLLETLADVRVSVADWKPILAHVDSISANLKKNPPPLPKEEIDEALALLHWMSDNHFTFLGYREFEFADEGKGRSDKWKLVDGSGLGILRDPTRRIMSGGTEMSPEVKDFLRRRELIIVTKANVRSTVHRAVHLDYVGVKKFNDKGEVIGEHRFTGLFTSAAYNRIPRDIPYLRRKVNQTLEVADFPKNSHDEKAFTHILESYPRDELFQISVEDLFENATKIKSLQERPRIGVLLRRDRFERFVSAIIYIPREKFNTDLRRKFGELLAEEHNGSLSSHYALVGDDLLARIHYIIALKSKHKPVVDEEDLERRLIEASRDWADDLMDALLEKWGEEKGLHLRTRYGNAFPAGYKERFNADLALYDIEKIEAVFRSKELGLNLYRWVEDPENKVRFKVYSRETPLTLSDCLPMLENMGLKVLSENPYLVASEDLNGKVWIHDFELIEPGGYALDLHDLKAKFEETFRRVWTGNMENDGFNRLVMRAGLDWSSVVVLRAYAKYLRQAGITFSQTYMMNTLSGNPKISRRLIELFHARCNPAQEDNRDENVVRIVDEIWQLLDEVSSLDEDRILRRFVNLIVNTLRTNVFQNRLDEQEKPYYSFKLDSQKLEELPLPRPFVEIFVYSPRVEGVHLRGGKVARGGLRWSDRREDFRTEVLGLMKAQMVKNTVIVPVGSKGGFYPKNLPSAGSREEYLAEGINCYKIFISGLLDITDNYVGSEVVPPKNVVRHDGDDPYLVVAADKGTATFSDIANAVAISYGFWLGDAFASGGAAGYDHKKMGITARGAWESVKRHFREMGIDTQSQEFDVAGIGDMSGDVFGNGMLLSKKIRLVAAFDHRNIFIDPTPDTAKSYKERERIFALPRSSWEDYNPKLISAGGGIFDRKAKSVSLTPEIKKLLDIKGDTVTPNELITSILKMKVDLLWFGGIGTYIKATHQSNGEVGDRANDAIRVNGKEVRAKVIGEGGNLGVTQLGRIEYALNGGRLNTDAIDNSAGVDCSDHEVNIKILLRAVLDDGEMTEKQRDRLLVEMTDDVAEHVLIDNYLQTQALTTAERQSADNFTDNVLFMRDLEKKNRLNRAVENLPDDEEIARRQAANIGLTRPEISVVLAYAKMTLYEDILETILPDDPYYDIWLAQYFPPQLRVKHAAYVAGHRLRREIITTIIVNQLINRGGPTFVFQMREEQGCEAQDVARAFAIVCAVFDLEKIWSGIEALDNKVSTDVQGRMIDVIQKLARRATLWCLRHLSQGDNIADEVKALATDMRKLEQGLEGLLSEEGKNRFVSRTKELVADGVPEPLARRVAALGPLRSSLDVIQAGKVCGQKITEVGEVYFAVGAELHLDWLRSASESIEPGDNWDRLAITAIIDDLYGQQRAITTSVFAGSNGYKGREAFDFWSKNNQLAIKRTAELIKELKSTGGLDISKLVFAIQQFRSMIT</sequence>
<name>A0ABS3F2U8_9PROT</name>
<proteinExistence type="predicted"/>
<keyword evidence="8" id="KW-1185">Reference proteome</keyword>
<dbReference type="Proteomes" id="UP000664761">
    <property type="component" value="Unassembled WGS sequence"/>
</dbReference>
<dbReference type="Pfam" id="PF21073">
    <property type="entry name" value="GDH_HM1"/>
    <property type="match status" value="1"/>
</dbReference>
<dbReference type="PANTHER" id="PTHR43403">
    <property type="entry name" value="NAD-SPECIFIC GLUTAMATE DEHYDROGENASE"/>
    <property type="match status" value="1"/>
</dbReference>
<evidence type="ECO:0000259" key="3">
    <source>
        <dbReference type="Pfam" id="PF21074"/>
    </source>
</evidence>
<dbReference type="SUPFAM" id="SSF51735">
    <property type="entry name" value="NAD(P)-binding Rossmann-fold domains"/>
    <property type="match status" value="1"/>
</dbReference>
<dbReference type="Pfam" id="PF05088">
    <property type="entry name" value="Bac_GDH_CD"/>
    <property type="match status" value="1"/>
</dbReference>
<organism evidence="7 8">
    <name type="scientific">Sneathiella sedimenti</name>
    <dbReference type="NCBI Taxonomy" id="2816034"/>
    <lineage>
        <taxon>Bacteria</taxon>
        <taxon>Pseudomonadati</taxon>
        <taxon>Pseudomonadota</taxon>
        <taxon>Alphaproteobacteria</taxon>
        <taxon>Sneathiellales</taxon>
        <taxon>Sneathiellaceae</taxon>
        <taxon>Sneathiella</taxon>
    </lineage>
</organism>
<dbReference type="Pfam" id="PF21078">
    <property type="entry name" value="GDH_HM3"/>
    <property type="match status" value="1"/>
</dbReference>
<dbReference type="Pfam" id="PF21079">
    <property type="entry name" value="GDH_HM2"/>
    <property type="match status" value="1"/>
</dbReference>
<reference evidence="7 8" key="1">
    <citation type="submission" date="2021-03" db="EMBL/GenBank/DDBJ databases">
        <title>Sneathiella sp. CAU 1612 isolated from Kang Won-do.</title>
        <authorList>
            <person name="Kim W."/>
        </authorList>
    </citation>
    <scope>NUCLEOTIDE SEQUENCE [LARGE SCALE GENOMIC DNA]</scope>
    <source>
        <strain evidence="7 8">CAU 1612</strain>
    </source>
</reference>
<dbReference type="InterPro" id="IPR007780">
    <property type="entry name" value="NAD_Glu_DH_bac"/>
</dbReference>
<dbReference type="InterPro" id="IPR048381">
    <property type="entry name" value="GDH_C"/>
</dbReference>
<dbReference type="Pfam" id="PF21074">
    <property type="entry name" value="GDH_C"/>
    <property type="match status" value="1"/>
</dbReference>
<feature type="domain" description="NAD-specific glutamate dehydrogenase C-terminal" evidence="3">
    <location>
        <begin position="1273"/>
        <end position="1607"/>
    </location>
</feature>
<dbReference type="InterPro" id="IPR049064">
    <property type="entry name" value="NAD_Glu_DH_ACT3"/>
</dbReference>
<evidence type="ECO:0000313" key="8">
    <source>
        <dbReference type="Proteomes" id="UP000664761"/>
    </source>
</evidence>
<evidence type="ECO:0000259" key="5">
    <source>
        <dbReference type="Pfam" id="PF21076"/>
    </source>
</evidence>
<accession>A0ABS3F2U8</accession>
<keyword evidence="1" id="KW-0560">Oxidoreductase</keyword>
<protein>
    <submittedName>
        <fullName evidence="7">NAD-glutamate dehydrogenase</fullName>
    </submittedName>
</protein>
<evidence type="ECO:0000259" key="6">
    <source>
        <dbReference type="Pfam" id="PF21077"/>
    </source>
</evidence>
<evidence type="ECO:0000313" key="7">
    <source>
        <dbReference type="EMBL" id="MBO0332648.1"/>
    </source>
</evidence>
<evidence type="ECO:0000259" key="4">
    <source>
        <dbReference type="Pfam" id="PF21075"/>
    </source>
</evidence>
<dbReference type="Gene3D" id="3.40.50.720">
    <property type="entry name" value="NAD(P)-binding Rossmann-like Domain"/>
    <property type="match status" value="1"/>
</dbReference>
<dbReference type="InterPro" id="IPR049056">
    <property type="entry name" value="NAD_Glu_DH_HM3"/>
</dbReference>
<dbReference type="InterPro" id="IPR049062">
    <property type="entry name" value="NAD_Glu_DH_ACT2"/>
</dbReference>
<dbReference type="Pfam" id="PF21075">
    <property type="entry name" value="GDH_ACT1"/>
    <property type="match status" value="1"/>
</dbReference>
<dbReference type="InterPro" id="IPR028971">
    <property type="entry name" value="NAD-GDH_cat"/>
</dbReference>
<dbReference type="PANTHER" id="PTHR43403:SF1">
    <property type="entry name" value="NAD-SPECIFIC GLUTAMATE DEHYDROGENASE"/>
    <property type="match status" value="1"/>
</dbReference>
<feature type="domain" description="NAD-glutamate dehydrogenase catalytic" evidence="2">
    <location>
        <begin position="732"/>
        <end position="1226"/>
    </location>
</feature>
<feature type="domain" description="NAD-glutamate dehydrogenase ACT2" evidence="5">
    <location>
        <begin position="411"/>
        <end position="498"/>
    </location>
</feature>
<dbReference type="InterPro" id="IPR036291">
    <property type="entry name" value="NAD(P)-bd_dom_sf"/>
</dbReference>
<feature type="domain" description="NAD-glutamate dehydrogenase ACT3" evidence="6">
    <location>
        <begin position="555"/>
        <end position="632"/>
    </location>
</feature>
<dbReference type="PIRSF" id="PIRSF036761">
    <property type="entry name" value="GDH_Mll4104"/>
    <property type="match status" value="1"/>
</dbReference>
<dbReference type="SUPFAM" id="SSF53223">
    <property type="entry name" value="Aminoacid dehydrogenase-like, N-terminal domain"/>
    <property type="match status" value="1"/>
</dbReference>
<dbReference type="InterPro" id="IPR024727">
    <property type="entry name" value="NAD_Glu_DH_N_ACT1"/>
</dbReference>
<gene>
    <name evidence="7" type="ORF">J0X12_03425</name>
</gene>
<evidence type="ECO:0000256" key="1">
    <source>
        <dbReference type="ARBA" id="ARBA00023002"/>
    </source>
</evidence>
<comment type="caution">
    <text evidence="7">The sequence shown here is derived from an EMBL/GenBank/DDBJ whole genome shotgun (WGS) entry which is preliminary data.</text>
</comment>
<feature type="domain" description="NAD-glutamate dehydrogenase N-terminal ACT1" evidence="4">
    <location>
        <begin position="35"/>
        <end position="179"/>
    </location>
</feature>
<dbReference type="InterPro" id="IPR049059">
    <property type="entry name" value="NAD_Glu_DH_HM1"/>
</dbReference>
<dbReference type="RefSeq" id="WP_207042285.1">
    <property type="nucleotide sequence ID" value="NZ_JAFLNC010000001.1"/>
</dbReference>
<dbReference type="Pfam" id="PF21077">
    <property type="entry name" value="GDH_ACT3"/>
    <property type="match status" value="1"/>
</dbReference>